<feature type="transmembrane region" description="Helical" evidence="1">
    <location>
        <begin position="494"/>
        <end position="515"/>
    </location>
</feature>
<keyword evidence="1" id="KW-0472">Membrane</keyword>
<protein>
    <submittedName>
        <fullName evidence="3">Phage tail protein</fullName>
    </submittedName>
</protein>
<dbReference type="Proteomes" id="UP000284109">
    <property type="component" value="Unassembled WGS sequence"/>
</dbReference>
<organism evidence="3 4">
    <name type="scientific">Bombilactobacillus bombi</name>
    <dbReference type="NCBI Taxonomy" id="1303590"/>
    <lineage>
        <taxon>Bacteria</taxon>
        <taxon>Bacillati</taxon>
        <taxon>Bacillota</taxon>
        <taxon>Bacilli</taxon>
        <taxon>Lactobacillales</taxon>
        <taxon>Lactobacillaceae</taxon>
        <taxon>Bombilactobacillus</taxon>
    </lineage>
</organism>
<comment type="caution">
    <text evidence="3">The sequence shown here is derived from an EMBL/GenBank/DDBJ whole genome shotgun (WGS) entry which is preliminary data.</text>
</comment>
<dbReference type="RefSeq" id="WP_118901402.1">
    <property type="nucleotide sequence ID" value="NZ_QOCR01000004.1"/>
</dbReference>
<dbReference type="OrthoDB" id="28713at2"/>
<dbReference type="NCBIfam" id="TIGR02675">
    <property type="entry name" value="tape_meas_nterm"/>
    <property type="match status" value="1"/>
</dbReference>
<keyword evidence="1" id="KW-1133">Transmembrane helix</keyword>
<feature type="transmembrane region" description="Helical" evidence="1">
    <location>
        <begin position="758"/>
        <end position="783"/>
    </location>
</feature>
<feature type="transmembrane region" description="Helical" evidence="1">
    <location>
        <begin position="689"/>
        <end position="715"/>
    </location>
</feature>
<accession>A0A3R6YRG0</accession>
<evidence type="ECO:0000313" key="3">
    <source>
        <dbReference type="EMBL" id="RHW49723.1"/>
    </source>
</evidence>
<dbReference type="Pfam" id="PF20155">
    <property type="entry name" value="TMP_3"/>
    <property type="match status" value="1"/>
</dbReference>
<evidence type="ECO:0000256" key="1">
    <source>
        <dbReference type="SAM" id="Phobius"/>
    </source>
</evidence>
<feature type="transmembrane region" description="Helical" evidence="1">
    <location>
        <begin position="429"/>
        <end position="451"/>
    </location>
</feature>
<feature type="transmembrane region" description="Helical" evidence="1">
    <location>
        <begin position="555"/>
        <end position="583"/>
    </location>
</feature>
<reference evidence="3 4" key="1">
    <citation type="submission" date="2018-07" db="EMBL/GenBank/DDBJ databases">
        <title>Genome sequences of six Lactobacillus spp. isolated from bumble bee guts.</title>
        <authorList>
            <person name="Motta E.V.S."/>
            <person name="Moran N.A."/>
        </authorList>
    </citation>
    <scope>NUCLEOTIDE SEQUENCE [LARGE SCALE GENOMIC DNA]</scope>
    <source>
        <strain evidence="3 4">BI-1.1</strain>
    </source>
</reference>
<gene>
    <name evidence="3" type="ORF">DS831_06055</name>
</gene>
<feature type="transmembrane region" description="Helical" evidence="1">
    <location>
        <begin position="655"/>
        <end position="683"/>
    </location>
</feature>
<feature type="transmembrane region" description="Helical" evidence="1">
    <location>
        <begin position="527"/>
        <end position="549"/>
    </location>
</feature>
<evidence type="ECO:0000259" key="2">
    <source>
        <dbReference type="Pfam" id="PF20155"/>
    </source>
</evidence>
<dbReference type="EMBL" id="QOCR01000004">
    <property type="protein sequence ID" value="RHW49723.1"/>
    <property type="molecule type" value="Genomic_DNA"/>
</dbReference>
<keyword evidence="4" id="KW-1185">Reference proteome</keyword>
<proteinExistence type="predicted"/>
<name>A0A3R6YRG0_9LACO</name>
<feature type="transmembrane region" description="Helical" evidence="1">
    <location>
        <begin position="727"/>
        <end position="752"/>
    </location>
</feature>
<dbReference type="PANTHER" id="PTHR37813:SF1">
    <property type="entry name" value="FELS-2 PROPHAGE PROTEIN"/>
    <property type="match status" value="1"/>
</dbReference>
<feature type="transmembrane region" description="Helical" evidence="1">
    <location>
        <begin position="623"/>
        <end position="648"/>
    </location>
</feature>
<sequence length="1024" mass="103576">MAIIQATVKINDAFSGTLSKLNNGLQQSASRFSNFKNAMSSGSGSFGNLNKSAGRTTGLLQNIVAGTVFGRAISKGAGLAMTGIRSMSGELNDATVAWSTFEGNMKQIGKSPTQIVAAKKAMQKYAQQTIYSASDMSSTYSQLAAVGTKNTTQLVKGFGGLAAAATNPKQAMKTLSEQATQMAAKPTIQWQDFKLMMEQTPAGMAAVAKSMGMSTKQLVKNVQDGKIKTEDFFNAIAKTGTNANFTKMATQYKTIGQAMDGLKETLANSLQPAFQKISKVGIDMISNFTDAIGNVNFSSLADKAISVFNTIKRAVGNIFNGFKSTGALNSIKSMFSDIGQAVSALFKSLSVGGDTPFQKLGSFLGGGISGAAKMIGSLAKAVSQIDPSILKAIGAAFVILKSGMRGLLFTAVIAGLNAISRMNPGQIRALANALLILGGAFATIKAAMGIANTISKITNAFGALKKIGGGKVKLPFPNPETTAASASSLMKMGAALLMVGGSVLLAGAGFALLATGITKIAQGGAPAVGILVGITIAIAGLLVIVKLLGPGLIEGAVGFIIFGAAILLIGAAILIASAGLAILATQLPIISQYGLSAAVGLLALAGSVAVFGLASIVASMGLILLAAGLLVLGVGFIMASIGAVLFGASLLIISVIAIVASVGVMLLGIGLTLVAALSIVAAVGLSMMAVGLVMIAAVGIVAAVGMLMFAMALVIAAPLMMVAAVGALLLGVAAIILGAGLLIVGSALIIVATGLTMVASAIMMLVTTFIMAGTMMVVAIVGAMNSVVNAVRNGIQNAVNTAKGFVNALVSVGRDLIQGLVNGIKSMIGSAVSAVQSVASHVVNAAKSILHIGSPSKLFNQYGRWVDQGLINGLNHDAGAAAAASSNMAQGVVNAASNMTPILNPLMLSEKKPGDILTNSFNSAFDVLQNITGALNDLNGSTALIGINGQVNNSGQITDTPFNSVSDILSTGNHSNSTNDNSSHIKIESGAINLNSTGNPDYDADKLVAVLEQKIMQLQSASLS</sequence>
<feature type="transmembrane region" description="Helical" evidence="1">
    <location>
        <begin position="595"/>
        <end position="617"/>
    </location>
</feature>
<dbReference type="InterPro" id="IPR013491">
    <property type="entry name" value="Tape_meas_N"/>
</dbReference>
<evidence type="ECO:0000313" key="4">
    <source>
        <dbReference type="Proteomes" id="UP000284109"/>
    </source>
</evidence>
<dbReference type="AlphaFoldDB" id="A0A3R6YRG0"/>
<feature type="transmembrane region" description="Helical" evidence="1">
    <location>
        <begin position="392"/>
        <end position="417"/>
    </location>
</feature>
<feature type="domain" description="Tape measure protein N-terminal" evidence="2">
    <location>
        <begin position="94"/>
        <end position="268"/>
    </location>
</feature>
<dbReference type="PANTHER" id="PTHR37813">
    <property type="entry name" value="FELS-2 PROPHAGE PROTEIN"/>
    <property type="match status" value="1"/>
</dbReference>
<keyword evidence="1" id="KW-0812">Transmembrane</keyword>